<dbReference type="InterPro" id="IPR036390">
    <property type="entry name" value="WH_DNA-bd_sf"/>
</dbReference>
<reference evidence="2" key="1">
    <citation type="submission" date="2022-09" db="EMBL/GenBank/DDBJ databases">
        <title>Actin cytoskeleton and complex cell architecture in an #Asgard archaeon.</title>
        <authorList>
            <person name="Ponce Toledo R.I."/>
            <person name="Schleper C."/>
            <person name="Rodrigues Oliveira T."/>
            <person name="Wollweber F."/>
            <person name="Xu J."/>
            <person name="Rittmann S."/>
            <person name="Klingl A."/>
            <person name="Pilhofer M."/>
        </authorList>
    </citation>
    <scope>NUCLEOTIDE SEQUENCE</scope>
    <source>
        <strain evidence="2">B-35</strain>
    </source>
</reference>
<evidence type="ECO:0000313" key="3">
    <source>
        <dbReference type="Proteomes" id="UP001208689"/>
    </source>
</evidence>
<organism evidence="2 3">
    <name type="scientific">Candidatus Lokiarchaeum ossiferum</name>
    <dbReference type="NCBI Taxonomy" id="2951803"/>
    <lineage>
        <taxon>Archaea</taxon>
        <taxon>Promethearchaeati</taxon>
        <taxon>Promethearchaeota</taxon>
        <taxon>Promethearchaeia</taxon>
        <taxon>Promethearchaeales</taxon>
        <taxon>Promethearchaeaceae</taxon>
        <taxon>Candidatus Lokiarchaeum</taxon>
    </lineage>
</organism>
<dbReference type="SUPFAM" id="SSF46785">
    <property type="entry name" value="Winged helix' DNA-binding domain"/>
    <property type="match status" value="1"/>
</dbReference>
<protein>
    <recommendedName>
        <fullName evidence="1">HTH arsR-type domain-containing protein</fullName>
    </recommendedName>
</protein>
<dbReference type="InterPro" id="IPR001845">
    <property type="entry name" value="HTH_ArsR_DNA-bd_dom"/>
</dbReference>
<evidence type="ECO:0000313" key="2">
    <source>
        <dbReference type="EMBL" id="UYP45244.1"/>
    </source>
</evidence>
<feature type="domain" description="HTH arsR-type" evidence="1">
    <location>
        <begin position="12"/>
        <end position="107"/>
    </location>
</feature>
<dbReference type="CDD" id="cd00090">
    <property type="entry name" value="HTH_ARSR"/>
    <property type="match status" value="1"/>
</dbReference>
<gene>
    <name evidence="2" type="ORF">NEF87_001529</name>
</gene>
<dbReference type="Pfam" id="PF01022">
    <property type="entry name" value="HTH_5"/>
    <property type="match status" value="1"/>
</dbReference>
<dbReference type="PROSITE" id="PS50987">
    <property type="entry name" value="HTH_ARSR_2"/>
    <property type="match status" value="1"/>
</dbReference>
<name>A0ABY6HRP7_9ARCH</name>
<accession>A0ABY6HRP7</accession>
<dbReference type="InterPro" id="IPR036388">
    <property type="entry name" value="WH-like_DNA-bd_sf"/>
</dbReference>
<dbReference type="Proteomes" id="UP001208689">
    <property type="component" value="Chromosome"/>
</dbReference>
<dbReference type="Gene3D" id="1.10.10.10">
    <property type="entry name" value="Winged helix-like DNA-binding domain superfamily/Winged helix DNA-binding domain"/>
    <property type="match status" value="1"/>
</dbReference>
<sequence length="462" mass="53890">MNYQEENTVQRILETEIDRMSSLLKSIANPKRLQILLSLLTQETMTAADLIERTKLSKTALQNHLSYLEDAKLITHPSRGIYLINEIGKKLISGNLRAYQEYQDVQNFITNVHEKQFAQYNRGISNLPEEFDLSSEIKWVNCWDSYISSITGILQAKGKQVDLVDVAGYSGQCFIINARKDELAIQDAYFHKAWNHVHLGTERLGYKLEVYTDPKTYPSDLMNPTKEDIKRATYLFQKVKFELSQFNRPIILWGFLLPLYGIVTGFTQQNYKTAPFTINQKIQRTIYQFNELNAPRYLQAIFIREDTEALSKVDDLKAIERAIILIENSNFALTDHVYGPEAYDEWASIIEKTLSTAKQNQKISCGYFGELYLERKEFSIQFLQRIALRARDKPQSIFLTKAAEEYKKIKALLTQFTLIFPMYEFEDISNLKYQQGADILRECKHFEYKALKFLKDARDLWQ</sequence>
<dbReference type="SMART" id="SM00418">
    <property type="entry name" value="HTH_ARSR"/>
    <property type="match status" value="1"/>
</dbReference>
<dbReference type="InterPro" id="IPR011991">
    <property type="entry name" value="ArsR-like_HTH"/>
</dbReference>
<proteinExistence type="predicted"/>
<keyword evidence="3" id="KW-1185">Reference proteome</keyword>
<dbReference type="EMBL" id="CP104013">
    <property type="protein sequence ID" value="UYP45244.1"/>
    <property type="molecule type" value="Genomic_DNA"/>
</dbReference>
<evidence type="ECO:0000259" key="1">
    <source>
        <dbReference type="PROSITE" id="PS50987"/>
    </source>
</evidence>